<gene>
    <name evidence="1" type="ORF">AMYX_02810</name>
</gene>
<dbReference type="EMBL" id="BJTG01000001">
    <property type="protein sequence ID" value="GEJ55540.1"/>
    <property type="molecule type" value="Genomic_DNA"/>
</dbReference>
<evidence type="ECO:0000313" key="2">
    <source>
        <dbReference type="Proteomes" id="UP000503640"/>
    </source>
</evidence>
<evidence type="ECO:0000313" key="1">
    <source>
        <dbReference type="EMBL" id="GEJ55540.1"/>
    </source>
</evidence>
<dbReference type="InterPro" id="IPR036249">
    <property type="entry name" value="Thioredoxin-like_sf"/>
</dbReference>
<reference evidence="2" key="1">
    <citation type="journal article" date="2020" name="Appl. Environ. Microbiol.">
        <title>Diazotrophic Anaeromyxobacter Isolates from Soils.</title>
        <authorList>
            <person name="Masuda Y."/>
            <person name="Yamanaka H."/>
            <person name="Xu Z.X."/>
            <person name="Shiratori Y."/>
            <person name="Aono T."/>
            <person name="Amachi S."/>
            <person name="Senoo K."/>
            <person name="Itoh H."/>
        </authorList>
    </citation>
    <scope>NUCLEOTIDE SEQUENCE [LARGE SCALE GENOMIC DNA]</scope>
    <source>
        <strain evidence="2">R267</strain>
    </source>
</reference>
<accession>A0A7I9VHC1</accession>
<comment type="caution">
    <text evidence="1">The sequence shown here is derived from an EMBL/GenBank/DDBJ whole genome shotgun (WGS) entry which is preliminary data.</text>
</comment>
<keyword evidence="2" id="KW-1185">Reference proteome</keyword>
<name>A0A7I9VHC1_9BACT</name>
<dbReference type="RefSeq" id="WP_176062333.1">
    <property type="nucleotide sequence ID" value="NZ_BJTG01000001.1"/>
</dbReference>
<evidence type="ECO:0008006" key="3">
    <source>
        <dbReference type="Google" id="ProtNLM"/>
    </source>
</evidence>
<proteinExistence type="predicted"/>
<sequence length="189" mass="20417">MGPFHQELEPSGQGRGRWVRGLVLAGAVAAALAPARPLAFWNVAVGDRIRDRELTALDGGHQPLLGRAQATVFVLFRPDHDFSLQTLRDVARLQGKCAGSVRFVAVASSGYAPAALRATLRQSGLRATILVDQRDALAGELGADVRPAVAIVDETHRLVTYQPYLSVNMYDALWADLRGVLERGGLARR</sequence>
<dbReference type="AlphaFoldDB" id="A0A7I9VHC1"/>
<organism evidence="1 2">
    <name type="scientific">Anaeromyxobacter diazotrophicus</name>
    <dbReference type="NCBI Taxonomy" id="2590199"/>
    <lineage>
        <taxon>Bacteria</taxon>
        <taxon>Pseudomonadati</taxon>
        <taxon>Myxococcota</taxon>
        <taxon>Myxococcia</taxon>
        <taxon>Myxococcales</taxon>
        <taxon>Cystobacterineae</taxon>
        <taxon>Anaeromyxobacteraceae</taxon>
        <taxon>Anaeromyxobacter</taxon>
    </lineage>
</organism>
<dbReference type="Gene3D" id="3.40.30.10">
    <property type="entry name" value="Glutaredoxin"/>
    <property type="match status" value="1"/>
</dbReference>
<protein>
    <recommendedName>
        <fullName evidence="3">Thioredoxin domain-containing protein</fullName>
    </recommendedName>
</protein>
<dbReference type="Proteomes" id="UP000503640">
    <property type="component" value="Unassembled WGS sequence"/>
</dbReference>
<dbReference type="SUPFAM" id="SSF52833">
    <property type="entry name" value="Thioredoxin-like"/>
    <property type="match status" value="1"/>
</dbReference>